<protein>
    <recommendedName>
        <fullName evidence="1">ABC transporter domain-containing protein</fullName>
    </recommendedName>
</protein>
<dbReference type="InterPro" id="IPR027417">
    <property type="entry name" value="P-loop_NTPase"/>
</dbReference>
<sequence>MRLVMGLIKPKKGSITVLGDTLRRNNHDRIGYMPQLNALYQELSIEENVHFFARMYGMSGRQERNVAVDKAISLVELNDRRRNSVANLSGGMRQRVSLAVALVHSPELLVLDEPTVGLDPVLRRSFWDHFSSLSDNGITLFISSHTMDDANHCDRLIFLQEGHIVADGSPEELRAAAGAERATLEDAFLHFVLKVIP</sequence>
<accession>A0A381UE47</accession>
<dbReference type="PANTHER" id="PTHR43038:SF3">
    <property type="entry name" value="ABC TRANSPORTER G FAMILY MEMBER 20 ISOFORM X1"/>
    <property type="match status" value="1"/>
</dbReference>
<evidence type="ECO:0000259" key="1">
    <source>
        <dbReference type="PROSITE" id="PS50893"/>
    </source>
</evidence>
<feature type="domain" description="ABC transporter" evidence="1">
    <location>
        <begin position="1"/>
        <end position="186"/>
    </location>
</feature>
<dbReference type="PROSITE" id="PS50893">
    <property type="entry name" value="ABC_TRANSPORTER_2"/>
    <property type="match status" value="1"/>
</dbReference>
<dbReference type="InterPro" id="IPR017871">
    <property type="entry name" value="ABC_transporter-like_CS"/>
</dbReference>
<proteinExistence type="predicted"/>
<name>A0A381UE47_9ZZZZ</name>
<dbReference type="CDD" id="cd03230">
    <property type="entry name" value="ABC_DR_subfamily_A"/>
    <property type="match status" value="1"/>
</dbReference>
<dbReference type="AlphaFoldDB" id="A0A381UE47"/>
<dbReference type="Gene3D" id="3.40.50.300">
    <property type="entry name" value="P-loop containing nucleotide triphosphate hydrolases"/>
    <property type="match status" value="1"/>
</dbReference>
<organism evidence="2">
    <name type="scientific">marine metagenome</name>
    <dbReference type="NCBI Taxonomy" id="408172"/>
    <lineage>
        <taxon>unclassified sequences</taxon>
        <taxon>metagenomes</taxon>
        <taxon>ecological metagenomes</taxon>
    </lineage>
</organism>
<dbReference type="InterPro" id="IPR003439">
    <property type="entry name" value="ABC_transporter-like_ATP-bd"/>
</dbReference>
<dbReference type="PROSITE" id="PS00211">
    <property type="entry name" value="ABC_TRANSPORTER_1"/>
    <property type="match status" value="1"/>
</dbReference>
<reference evidence="2" key="1">
    <citation type="submission" date="2018-05" db="EMBL/GenBank/DDBJ databases">
        <authorList>
            <person name="Lanie J.A."/>
            <person name="Ng W.-L."/>
            <person name="Kazmierczak K.M."/>
            <person name="Andrzejewski T.M."/>
            <person name="Davidsen T.M."/>
            <person name="Wayne K.J."/>
            <person name="Tettelin H."/>
            <person name="Glass J.I."/>
            <person name="Rusch D."/>
            <person name="Podicherti R."/>
            <person name="Tsui H.-C.T."/>
            <person name="Winkler M.E."/>
        </authorList>
    </citation>
    <scope>NUCLEOTIDE SEQUENCE</scope>
</reference>
<gene>
    <name evidence="2" type="ORF">METZ01_LOCUS79340</name>
</gene>
<dbReference type="SUPFAM" id="SSF52540">
    <property type="entry name" value="P-loop containing nucleoside triphosphate hydrolases"/>
    <property type="match status" value="1"/>
</dbReference>
<dbReference type="GO" id="GO:0016887">
    <property type="term" value="F:ATP hydrolysis activity"/>
    <property type="evidence" value="ECO:0007669"/>
    <property type="project" value="InterPro"/>
</dbReference>
<evidence type="ECO:0000313" key="2">
    <source>
        <dbReference type="EMBL" id="SVA26486.1"/>
    </source>
</evidence>
<dbReference type="PANTHER" id="PTHR43038">
    <property type="entry name" value="ATP-BINDING CASSETTE, SUB-FAMILY H, MEMBER 1"/>
    <property type="match status" value="1"/>
</dbReference>
<dbReference type="EMBL" id="UINC01006263">
    <property type="protein sequence ID" value="SVA26486.1"/>
    <property type="molecule type" value="Genomic_DNA"/>
</dbReference>
<dbReference type="GO" id="GO:0005524">
    <property type="term" value="F:ATP binding"/>
    <property type="evidence" value="ECO:0007669"/>
    <property type="project" value="InterPro"/>
</dbReference>
<dbReference type="Pfam" id="PF00005">
    <property type="entry name" value="ABC_tran"/>
    <property type="match status" value="1"/>
</dbReference>